<dbReference type="EMBL" id="JBHSWU010000012">
    <property type="protein sequence ID" value="MFC6723333.1"/>
    <property type="molecule type" value="Genomic_DNA"/>
</dbReference>
<proteinExistence type="predicted"/>
<keyword evidence="1" id="KW-1133">Transmembrane helix</keyword>
<protein>
    <submittedName>
        <fullName evidence="2">HEAT repeat domain-containing protein</fullName>
    </submittedName>
</protein>
<evidence type="ECO:0000313" key="3">
    <source>
        <dbReference type="Proteomes" id="UP001596328"/>
    </source>
</evidence>
<keyword evidence="1" id="KW-0472">Membrane</keyword>
<dbReference type="InterPro" id="IPR016024">
    <property type="entry name" value="ARM-type_fold"/>
</dbReference>
<accession>A0ABD5RWI5</accession>
<reference evidence="2 3" key="1">
    <citation type="journal article" date="2019" name="Int. J. Syst. Evol. Microbiol.">
        <title>The Global Catalogue of Microorganisms (GCM) 10K type strain sequencing project: providing services to taxonomists for standard genome sequencing and annotation.</title>
        <authorList>
            <consortium name="The Broad Institute Genomics Platform"/>
            <consortium name="The Broad Institute Genome Sequencing Center for Infectious Disease"/>
            <person name="Wu L."/>
            <person name="Ma J."/>
        </authorList>
    </citation>
    <scope>NUCLEOTIDE SEQUENCE [LARGE SCALE GENOMIC DNA]</scope>
    <source>
        <strain evidence="2 3">NBRC 111368</strain>
    </source>
</reference>
<dbReference type="InterPro" id="IPR011989">
    <property type="entry name" value="ARM-like"/>
</dbReference>
<evidence type="ECO:0000256" key="1">
    <source>
        <dbReference type="SAM" id="Phobius"/>
    </source>
</evidence>
<keyword evidence="3" id="KW-1185">Reference proteome</keyword>
<dbReference type="Gene3D" id="1.25.10.10">
    <property type="entry name" value="Leucine-rich Repeat Variant"/>
    <property type="match status" value="1"/>
</dbReference>
<name>A0ABD5RWI5_9EURY</name>
<dbReference type="AlphaFoldDB" id="A0ABD5RWI5"/>
<evidence type="ECO:0000313" key="2">
    <source>
        <dbReference type="EMBL" id="MFC6723333.1"/>
    </source>
</evidence>
<sequence>MLLSVGPLLLLLACLPSVVGFLPFGLDLLVAGVLLGLGGVLVLGILQGRRDYKQYCRVAALQSDPTPANAAEAFQHINSPQAIVRTTAIETVRAVCEYTPGKLTTRLGARLDAEAISESLVQRLRDEETDVRWSAATIIKLLSRDYPSAFYPHAPRFSTLLEHPDSHVRIEMALTLGYLGSASTDTASSAAGALVPAVQDADPDVRRAATASLGRLPCPRSITMLDHLTADAMPAVQQDAQRALDSVRSRYPPADHVAR</sequence>
<dbReference type="Proteomes" id="UP001596328">
    <property type="component" value="Unassembled WGS sequence"/>
</dbReference>
<feature type="transmembrane region" description="Helical" evidence="1">
    <location>
        <begin position="26"/>
        <end position="46"/>
    </location>
</feature>
<dbReference type="SUPFAM" id="SSF48371">
    <property type="entry name" value="ARM repeat"/>
    <property type="match status" value="1"/>
</dbReference>
<organism evidence="2 3">
    <name type="scientific">Halobium palmae</name>
    <dbReference type="NCBI Taxonomy" id="1776492"/>
    <lineage>
        <taxon>Archaea</taxon>
        <taxon>Methanobacteriati</taxon>
        <taxon>Methanobacteriota</taxon>
        <taxon>Stenosarchaea group</taxon>
        <taxon>Halobacteria</taxon>
        <taxon>Halobacteriales</taxon>
        <taxon>Haloferacaceae</taxon>
        <taxon>Halobium</taxon>
    </lineage>
</organism>
<keyword evidence="1" id="KW-0812">Transmembrane</keyword>
<dbReference type="Pfam" id="PF13646">
    <property type="entry name" value="HEAT_2"/>
    <property type="match status" value="1"/>
</dbReference>
<comment type="caution">
    <text evidence="2">The sequence shown here is derived from an EMBL/GenBank/DDBJ whole genome shotgun (WGS) entry which is preliminary data.</text>
</comment>
<gene>
    <name evidence="2" type="ORF">ACFQE1_02765</name>
</gene>